<dbReference type="EMBL" id="NAJM01000007">
    <property type="protein sequence ID" value="RVX73583.1"/>
    <property type="molecule type" value="Genomic_DNA"/>
</dbReference>
<dbReference type="InterPro" id="IPR011008">
    <property type="entry name" value="Dimeric_a/b-barrel"/>
</dbReference>
<dbReference type="SUPFAM" id="SSF54909">
    <property type="entry name" value="Dimeric alpha+beta barrel"/>
    <property type="match status" value="1"/>
</dbReference>
<accession>A0A438NCS7</accession>
<gene>
    <name evidence="1" type="ORF">B0A52_02471</name>
</gene>
<reference evidence="1 2" key="1">
    <citation type="submission" date="2017-03" db="EMBL/GenBank/DDBJ databases">
        <title>Genomes of endolithic fungi from Antarctica.</title>
        <authorList>
            <person name="Coleine C."/>
            <person name="Masonjones S."/>
            <person name="Stajich J.E."/>
        </authorList>
    </citation>
    <scope>NUCLEOTIDE SEQUENCE [LARGE SCALE GENOMIC DNA]</scope>
    <source>
        <strain evidence="1 2">CCFEE 6314</strain>
    </source>
</reference>
<dbReference type="AlphaFoldDB" id="A0A438NCS7"/>
<evidence type="ECO:0000313" key="1">
    <source>
        <dbReference type="EMBL" id="RVX73583.1"/>
    </source>
</evidence>
<comment type="caution">
    <text evidence="1">The sequence shown here is derived from an EMBL/GenBank/DDBJ whole genome shotgun (WGS) entry which is preliminary data.</text>
</comment>
<proteinExistence type="predicted"/>
<dbReference type="OrthoDB" id="3500395at2759"/>
<organism evidence="1 2">
    <name type="scientific">Exophiala mesophila</name>
    <name type="common">Black yeast-like fungus</name>
    <dbReference type="NCBI Taxonomy" id="212818"/>
    <lineage>
        <taxon>Eukaryota</taxon>
        <taxon>Fungi</taxon>
        <taxon>Dikarya</taxon>
        <taxon>Ascomycota</taxon>
        <taxon>Pezizomycotina</taxon>
        <taxon>Eurotiomycetes</taxon>
        <taxon>Chaetothyriomycetidae</taxon>
        <taxon>Chaetothyriales</taxon>
        <taxon>Herpotrichiellaceae</taxon>
        <taxon>Exophiala</taxon>
    </lineage>
</organism>
<dbReference type="Gene3D" id="3.30.70.100">
    <property type="match status" value="1"/>
</dbReference>
<dbReference type="Proteomes" id="UP000288859">
    <property type="component" value="Unassembled WGS sequence"/>
</dbReference>
<protein>
    <recommendedName>
        <fullName evidence="3">DUF1330 domain-containing protein</fullName>
    </recommendedName>
</protein>
<sequence>MGTSRDGYLGDLEVAETRIPADKPYVMLNMMNFRPIASYQPDFERESSSTISGAEAYTIYREKFGKRAAELGVTSAEVLFLGQAHTNLMAGDHEGEAWDFIVMVRFQNFASFRLVLEDEVYIKAIQPHRLAAVREFRSFAVTEVNP</sequence>
<evidence type="ECO:0008006" key="3">
    <source>
        <dbReference type="Google" id="ProtNLM"/>
    </source>
</evidence>
<evidence type="ECO:0000313" key="2">
    <source>
        <dbReference type="Proteomes" id="UP000288859"/>
    </source>
</evidence>
<name>A0A438NCS7_EXOME</name>
<dbReference type="VEuPathDB" id="FungiDB:PV10_04603"/>